<keyword evidence="1" id="KW-0812">Transmembrane</keyword>
<name>A0ABQ2HR01_9MICO</name>
<protein>
    <submittedName>
        <fullName evidence="2">Uncharacterized protein</fullName>
    </submittedName>
</protein>
<evidence type="ECO:0000313" key="2">
    <source>
        <dbReference type="EMBL" id="GGM89088.1"/>
    </source>
</evidence>
<keyword evidence="3" id="KW-1185">Reference proteome</keyword>
<evidence type="ECO:0000313" key="3">
    <source>
        <dbReference type="Proteomes" id="UP000623461"/>
    </source>
</evidence>
<feature type="transmembrane region" description="Helical" evidence="1">
    <location>
        <begin position="12"/>
        <end position="32"/>
    </location>
</feature>
<sequence>MPTRAPSGTVQLGVAAVVLAGTVTVGLGAYVVTSGPDAAQPVRVAASVAAPPSSASSASSVPALPSGVLVGDSVSTGLRPLTRELSGVVAGRQSWVRIPWTTDVPVCSVAVTVSSAGAAVGYPNISGSSSFYRQDRLAASGRDFTAVRFYVPAWSSASSVTADVTASYVLTAKGSGAALPKACTGTPVTRTYRVTLPVGSAATAASPAAGSTGAAETLAARGDVDARSAGSL</sequence>
<organism evidence="2 3">
    <name type="scientific">Terrabacter tumescens</name>
    <dbReference type="NCBI Taxonomy" id="60443"/>
    <lineage>
        <taxon>Bacteria</taxon>
        <taxon>Bacillati</taxon>
        <taxon>Actinomycetota</taxon>
        <taxon>Actinomycetes</taxon>
        <taxon>Micrococcales</taxon>
        <taxon>Intrasporangiaceae</taxon>
        <taxon>Terrabacter</taxon>
    </lineage>
</organism>
<keyword evidence="1" id="KW-0472">Membrane</keyword>
<gene>
    <name evidence="2" type="ORF">GCM10009721_12820</name>
</gene>
<dbReference type="EMBL" id="BMNZ01000002">
    <property type="protein sequence ID" value="GGM89088.1"/>
    <property type="molecule type" value="Genomic_DNA"/>
</dbReference>
<dbReference type="Proteomes" id="UP000623461">
    <property type="component" value="Unassembled WGS sequence"/>
</dbReference>
<reference evidence="3" key="1">
    <citation type="journal article" date="2019" name="Int. J. Syst. Evol. Microbiol.">
        <title>The Global Catalogue of Microorganisms (GCM) 10K type strain sequencing project: providing services to taxonomists for standard genome sequencing and annotation.</title>
        <authorList>
            <consortium name="The Broad Institute Genomics Platform"/>
            <consortium name="The Broad Institute Genome Sequencing Center for Infectious Disease"/>
            <person name="Wu L."/>
            <person name="Ma J."/>
        </authorList>
    </citation>
    <scope>NUCLEOTIDE SEQUENCE [LARGE SCALE GENOMIC DNA]</scope>
    <source>
        <strain evidence="3">JCM 1365</strain>
    </source>
</reference>
<proteinExistence type="predicted"/>
<accession>A0ABQ2HR01</accession>
<keyword evidence="1" id="KW-1133">Transmembrane helix</keyword>
<comment type="caution">
    <text evidence="2">The sequence shown here is derived from an EMBL/GenBank/DDBJ whole genome shotgun (WGS) entry which is preliminary data.</text>
</comment>
<evidence type="ECO:0000256" key="1">
    <source>
        <dbReference type="SAM" id="Phobius"/>
    </source>
</evidence>
<dbReference type="RefSeq" id="WP_030201121.1">
    <property type="nucleotide sequence ID" value="NZ_BMNZ01000002.1"/>
</dbReference>